<reference evidence="2" key="1">
    <citation type="submission" date="2011-06" db="EMBL/GenBank/DDBJ databases">
        <title>The complete genome of chromosome of Runella slithyformis DSM 19594.</title>
        <authorList>
            <consortium name="US DOE Joint Genome Institute (JGI-PGF)"/>
            <person name="Lucas S."/>
            <person name="Han J."/>
            <person name="Lapidus A."/>
            <person name="Bruce D."/>
            <person name="Goodwin L."/>
            <person name="Pitluck S."/>
            <person name="Peters L."/>
            <person name="Kyrpides N."/>
            <person name="Mavromatis K."/>
            <person name="Ivanova N."/>
            <person name="Ovchinnikova G."/>
            <person name="Zhang X."/>
            <person name="Misra M."/>
            <person name="Detter J.C."/>
            <person name="Tapia R."/>
            <person name="Han C."/>
            <person name="Land M."/>
            <person name="Hauser L."/>
            <person name="Markowitz V."/>
            <person name="Cheng J.-F."/>
            <person name="Hugenholtz P."/>
            <person name="Woyke T."/>
            <person name="Wu D."/>
            <person name="Tindall B."/>
            <person name="Faehrich R."/>
            <person name="Brambilla E."/>
            <person name="Klenk H.-P."/>
            <person name="Eisen J.A."/>
        </authorList>
    </citation>
    <scope>NUCLEOTIDE SEQUENCE [LARGE SCALE GENOMIC DNA]</scope>
    <source>
        <strain evidence="2">ATCC 29530 / DSM 19594 / LMG 11500 / NCIMB 11436 / LSU 4</strain>
    </source>
</reference>
<evidence type="ECO:0000313" key="2">
    <source>
        <dbReference type="Proteomes" id="UP000000493"/>
    </source>
</evidence>
<dbReference type="EMBL" id="CP002859">
    <property type="protein sequence ID" value="AEI48833.1"/>
    <property type="molecule type" value="Genomic_DNA"/>
</dbReference>
<dbReference type="AlphaFoldDB" id="A0A7U3ZKG3"/>
<reference evidence="1 2" key="2">
    <citation type="journal article" date="2012" name="Stand. Genomic Sci.">
        <title>Complete genome sequence of the aquatic bacterium Runella slithyformis type strain (LSU 4(T)).</title>
        <authorList>
            <person name="Copeland A."/>
            <person name="Zhang X."/>
            <person name="Misra M."/>
            <person name="Lapidus A."/>
            <person name="Nolan M."/>
            <person name="Lucas S."/>
            <person name="Deshpande S."/>
            <person name="Cheng J.F."/>
            <person name="Tapia R."/>
            <person name="Goodwin L.A."/>
            <person name="Pitluck S."/>
            <person name="Liolios K."/>
            <person name="Pagani I."/>
            <person name="Ivanova N."/>
            <person name="Mikhailova N."/>
            <person name="Pati A."/>
            <person name="Chen A."/>
            <person name="Palaniappan K."/>
            <person name="Land M."/>
            <person name="Hauser L."/>
            <person name="Pan C."/>
            <person name="Jeffries C.D."/>
            <person name="Detter J.C."/>
            <person name="Brambilla E.M."/>
            <person name="Rohde M."/>
            <person name="Djao O.D."/>
            <person name="Goker M."/>
            <person name="Sikorski J."/>
            <person name="Tindall B.J."/>
            <person name="Woyke T."/>
            <person name="Bristow J."/>
            <person name="Eisen J.A."/>
            <person name="Markowitz V."/>
            <person name="Hugenholtz P."/>
            <person name="Kyrpides N.C."/>
            <person name="Klenk H.P."/>
            <person name="Mavromatis K."/>
        </authorList>
    </citation>
    <scope>NUCLEOTIDE SEQUENCE [LARGE SCALE GENOMIC DNA]</scope>
    <source>
        <strain evidence="2">ATCC 29530 / DSM 19594 / LMG 11500 / NCIMB 11436 / LSU 4</strain>
    </source>
</reference>
<sequence>MSKHRKSWSETEIENILQHYQQHGITATVRHFNVSSSMIYRWQSIKDAPKTEGQSIIFRADYHRLLRENQLLKELVAEKELEIRVKDALLKKTVYQNKSG</sequence>
<organism evidence="1 2">
    <name type="scientific">Runella slithyformis (strain ATCC 29530 / DSM 19594 / LMG 11500 / NCIMB 11436 / LSU 4)</name>
    <dbReference type="NCBI Taxonomy" id="761193"/>
    <lineage>
        <taxon>Bacteria</taxon>
        <taxon>Pseudomonadati</taxon>
        <taxon>Bacteroidota</taxon>
        <taxon>Cytophagia</taxon>
        <taxon>Cytophagales</taxon>
        <taxon>Spirosomataceae</taxon>
        <taxon>Runella</taxon>
    </lineage>
</organism>
<accession>A0A7U3ZKG3</accession>
<proteinExistence type="predicted"/>
<evidence type="ECO:0000313" key="1">
    <source>
        <dbReference type="EMBL" id="AEI48833.1"/>
    </source>
</evidence>
<name>A0A7U3ZKG3_RUNSL</name>
<protein>
    <submittedName>
        <fullName evidence="1">Transposase IS3/is911 family protein</fullName>
    </submittedName>
</protein>
<dbReference type="Proteomes" id="UP000000493">
    <property type="component" value="Chromosome"/>
</dbReference>
<gene>
    <name evidence="1" type="ordered locus">Runsl_2426</name>
</gene>
<dbReference type="KEGG" id="rsi:Runsl_2426"/>
<keyword evidence="2" id="KW-1185">Reference proteome</keyword>
<dbReference type="RefSeq" id="WP_013928144.1">
    <property type="nucleotide sequence ID" value="NC_015703.1"/>
</dbReference>